<reference evidence="1" key="1">
    <citation type="submission" date="2019-03" db="EMBL/GenBank/DDBJ databases">
        <title>Candidatus Syntrophosphaera thermopropionivorans: a novel player in syntrophic propionate oxidation during anaerobic digestion.</title>
        <authorList>
            <person name="Dyksma S."/>
        </authorList>
    </citation>
    <scope>NUCLEOTIDE SEQUENCE</scope>
    <source>
        <strain evidence="1">W5</strain>
    </source>
</reference>
<proteinExistence type="predicted"/>
<dbReference type="Proteomes" id="UP000294588">
    <property type="component" value="Unassembled WGS sequence"/>
</dbReference>
<evidence type="ECO:0000313" key="2">
    <source>
        <dbReference type="Proteomes" id="UP000294588"/>
    </source>
</evidence>
<organism evidence="1 2">
    <name type="scientific">Candidatus Syntrophosphaera thermopropionivorans</name>
    <dbReference type="NCBI Taxonomy" id="2593015"/>
    <lineage>
        <taxon>Bacteria</taxon>
        <taxon>Pseudomonadati</taxon>
        <taxon>Candidatus Cloacimonadota</taxon>
        <taxon>Candidatus Cloacimonadia</taxon>
        <taxon>Candidatus Cloacimonadales</taxon>
        <taxon>Candidatus Cloacimonadaceae</taxon>
        <taxon>Candidatus Syntrophosphaera</taxon>
    </lineage>
</organism>
<gene>
    <name evidence="1" type="primary">hpt</name>
    <name evidence="1" type="ORF">E0946_06605</name>
</gene>
<protein>
    <submittedName>
        <fullName evidence="1">Hypoxanthine phosphoribosyltransferase</fullName>
        <ecNumber evidence="1">2.4.2.8</ecNumber>
    </submittedName>
</protein>
<dbReference type="EMBL" id="SMOG01000029">
    <property type="protein sequence ID" value="TDF72516.1"/>
    <property type="molecule type" value="Genomic_DNA"/>
</dbReference>
<keyword evidence="1" id="KW-0328">Glycosyltransferase</keyword>
<accession>A0AC61QHR3</accession>
<keyword evidence="1" id="KW-0808">Transferase</keyword>
<name>A0AC61QHR3_9BACT</name>
<keyword evidence="2" id="KW-1185">Reference proteome</keyword>
<evidence type="ECO:0000313" key="1">
    <source>
        <dbReference type="EMBL" id="TDF72516.1"/>
    </source>
</evidence>
<dbReference type="EC" id="2.4.2.8" evidence="1"/>
<sequence>MNKMNCDLAALLFDEFRIQSRVREIGMQITQEYKDKVPILVGILKGGFMFLADLCRSISIPVELDFLAISSYGKEASSSGVVKIRKDIDLDITGRDVIIVEDIVDTGLSLQYIKEYLSKHSPATLKTCVLLDKPAAHKIDVSFDYVGFEIGNEFIVGYGLDYNEQYRNLPYLGILKEELYK</sequence>
<comment type="caution">
    <text evidence="1">The sequence shown here is derived from an EMBL/GenBank/DDBJ whole genome shotgun (WGS) entry which is preliminary data.</text>
</comment>